<dbReference type="Pfam" id="PF03918">
    <property type="entry name" value="CcmH"/>
    <property type="match status" value="1"/>
</dbReference>
<evidence type="ECO:0000256" key="6">
    <source>
        <dbReference type="ARBA" id="ARBA00023004"/>
    </source>
</evidence>
<dbReference type="EMBL" id="CP002382">
    <property type="protein sequence ID" value="AEP10127.1"/>
    <property type="molecule type" value="Genomic_DNA"/>
</dbReference>
<gene>
    <name evidence="9" type="ordered locus">MICA_1816</name>
</gene>
<keyword evidence="5" id="KW-0201">Cytochrome c-type biogenesis</keyword>
<dbReference type="InterPro" id="IPR005616">
    <property type="entry name" value="CcmH/CycL/Ccl2/NrfF_N"/>
</dbReference>
<evidence type="ECO:0000313" key="10">
    <source>
        <dbReference type="Proteomes" id="UP000009286"/>
    </source>
</evidence>
<protein>
    <recommendedName>
        <fullName evidence="7">Cytochrome c-type biogenesis protein</fullName>
    </recommendedName>
</protein>
<dbReference type="InterPro" id="IPR038297">
    <property type="entry name" value="CcmH/CycL/NrfF/Ccl2_sf"/>
</dbReference>
<keyword evidence="2 7" id="KW-0349">Heme</keyword>
<keyword evidence="10" id="KW-1185">Reference proteome</keyword>
<evidence type="ECO:0000256" key="3">
    <source>
        <dbReference type="ARBA" id="ARBA00022723"/>
    </source>
</evidence>
<dbReference type="OrthoDB" id="9804975at2"/>
<dbReference type="KEGG" id="mai:MICA_1816"/>
<keyword evidence="6 7" id="KW-0408">Iron</keyword>
<feature type="transmembrane region" description="Helical" evidence="7">
    <location>
        <begin position="102"/>
        <end position="120"/>
    </location>
</feature>
<dbReference type="eggNOG" id="COG3088">
    <property type="taxonomic scope" value="Bacteria"/>
</dbReference>
<feature type="domain" description="CcmH/CycL/Ccl2/NrfF N-terminal" evidence="8">
    <location>
        <begin position="6"/>
        <end position="128"/>
    </location>
</feature>
<keyword evidence="4 7" id="KW-0732">Signal</keyword>
<dbReference type="PANTHER" id="PTHR47870:SF1">
    <property type="entry name" value="CYTOCHROME C-TYPE BIOGENESIS PROTEIN CCMH"/>
    <property type="match status" value="1"/>
</dbReference>
<comment type="similarity">
    <text evidence="1 7">Belongs to the CcmH/CycL/Ccl2/NrfF family.</text>
</comment>
<dbReference type="Gene3D" id="1.10.8.640">
    <property type="entry name" value="Cytochrome C biogenesis protein"/>
    <property type="match status" value="1"/>
</dbReference>
<keyword evidence="7" id="KW-0472">Membrane</keyword>
<dbReference type="InterPro" id="IPR051263">
    <property type="entry name" value="C-type_cytochrome_biogenesis"/>
</dbReference>
<evidence type="ECO:0000256" key="4">
    <source>
        <dbReference type="ARBA" id="ARBA00022729"/>
    </source>
</evidence>
<dbReference type="CDD" id="cd16378">
    <property type="entry name" value="CcmH_N"/>
    <property type="match status" value="1"/>
</dbReference>
<dbReference type="GO" id="GO:0017004">
    <property type="term" value="P:cytochrome complex assembly"/>
    <property type="evidence" value="ECO:0007669"/>
    <property type="project" value="UniProtKB-KW"/>
</dbReference>
<keyword evidence="7" id="KW-1133">Transmembrane helix</keyword>
<evidence type="ECO:0000256" key="1">
    <source>
        <dbReference type="ARBA" id="ARBA00010342"/>
    </source>
</evidence>
<dbReference type="HOGENOM" id="CLU_107187_4_1_5"/>
<dbReference type="GO" id="GO:0046872">
    <property type="term" value="F:metal ion binding"/>
    <property type="evidence" value="ECO:0007669"/>
    <property type="project" value="UniProtKB-KW"/>
</dbReference>
<proteinExistence type="inferred from homology"/>
<dbReference type="RefSeq" id="WP_014103350.1">
    <property type="nucleotide sequence ID" value="NC_016026.1"/>
</dbReference>
<name>G2KSY2_MICAA</name>
<feature type="chain" id="PRO_5011019048" description="Cytochrome c-type biogenesis protein" evidence="7">
    <location>
        <begin position="18"/>
        <end position="133"/>
    </location>
</feature>
<keyword evidence="7" id="KW-0812">Transmembrane</keyword>
<evidence type="ECO:0000313" key="9">
    <source>
        <dbReference type="EMBL" id="AEP10127.1"/>
    </source>
</evidence>
<reference evidence="9 10" key="1">
    <citation type="journal article" date="2011" name="BMC Genomics">
        <title>Genomic insights into an obligate epibiotic bacterial predator: Micavibrio aeruginosavorus ARL-13.</title>
        <authorList>
            <person name="Wang Z."/>
            <person name="Kadouri D."/>
            <person name="Wu M."/>
        </authorList>
    </citation>
    <scope>NUCLEOTIDE SEQUENCE [LARGE SCALE GENOMIC DNA]</scope>
    <source>
        <strain evidence="9 10">ARL-13</strain>
    </source>
</reference>
<sequence>MIRVFLFLILLSAPAWAMQDPREALADPTQERRAQALFHDLRCVVCQNQTIAESDAAIARDMRKLVRDRIESGATDSDIINELHRNYGDFVLMTPPLDPRTWILWGMPVLILVIGGFVAARSLRRASTMDDPS</sequence>
<dbReference type="GO" id="GO:0005886">
    <property type="term" value="C:plasma membrane"/>
    <property type="evidence" value="ECO:0007669"/>
    <property type="project" value="TreeGrafter"/>
</dbReference>
<dbReference type="PANTHER" id="PTHR47870">
    <property type="entry name" value="CYTOCHROME C-TYPE BIOGENESIS PROTEIN CCMH"/>
    <property type="match status" value="1"/>
</dbReference>
<feature type="signal peptide" evidence="7">
    <location>
        <begin position="1"/>
        <end position="17"/>
    </location>
</feature>
<evidence type="ECO:0000256" key="2">
    <source>
        <dbReference type="ARBA" id="ARBA00022617"/>
    </source>
</evidence>
<dbReference type="Proteomes" id="UP000009286">
    <property type="component" value="Chromosome"/>
</dbReference>
<accession>G2KSY2</accession>
<organism evidence="9 10">
    <name type="scientific">Micavibrio aeruginosavorus (strain ARL-13)</name>
    <dbReference type="NCBI Taxonomy" id="856793"/>
    <lineage>
        <taxon>Bacteria</taxon>
        <taxon>Pseudomonadati</taxon>
        <taxon>Bdellovibrionota</taxon>
        <taxon>Bdellovibrionia</taxon>
        <taxon>Bdellovibrionales</taxon>
        <taxon>Pseudobdellovibrionaceae</taxon>
        <taxon>Micavibrio</taxon>
    </lineage>
</organism>
<comment type="function">
    <text evidence="7">Possible subunit of a heme lyase.</text>
</comment>
<dbReference type="STRING" id="856793.MICA_1816"/>
<keyword evidence="3 7" id="KW-0479">Metal-binding</keyword>
<evidence type="ECO:0000256" key="5">
    <source>
        <dbReference type="ARBA" id="ARBA00022748"/>
    </source>
</evidence>
<dbReference type="AlphaFoldDB" id="G2KSY2"/>
<evidence type="ECO:0000256" key="7">
    <source>
        <dbReference type="RuleBase" id="RU364112"/>
    </source>
</evidence>
<evidence type="ECO:0000259" key="8">
    <source>
        <dbReference type="Pfam" id="PF03918"/>
    </source>
</evidence>